<accession>A0A9P9YUH3</accession>
<protein>
    <submittedName>
        <fullName evidence="1">Uncharacterized protein</fullName>
    </submittedName>
</protein>
<evidence type="ECO:0000313" key="2">
    <source>
        <dbReference type="Proteomes" id="UP001059596"/>
    </source>
</evidence>
<sequence length="65" mass="7297">STRPLGNAPITSDCFSTGLKLHRLIPQLFVQNVDGLSFNELPGQEQHQHNMTIVLMAISPFYYPL</sequence>
<reference evidence="1" key="1">
    <citation type="journal article" date="2023" name="Genome Biol. Evol.">
        <title>Long-read-based Genome Assembly of Drosophila gunungcola Reveals Fewer Chemosensory Genes in Flower-breeding Species.</title>
        <authorList>
            <person name="Negi A."/>
            <person name="Liao B.Y."/>
            <person name="Yeh S.D."/>
        </authorList>
    </citation>
    <scope>NUCLEOTIDE SEQUENCE</scope>
    <source>
        <strain evidence="1">Sukarami</strain>
    </source>
</reference>
<name>A0A9P9YUH3_9MUSC</name>
<organism evidence="1 2">
    <name type="scientific">Drosophila gunungcola</name>
    <name type="common">fruit fly</name>
    <dbReference type="NCBI Taxonomy" id="103775"/>
    <lineage>
        <taxon>Eukaryota</taxon>
        <taxon>Metazoa</taxon>
        <taxon>Ecdysozoa</taxon>
        <taxon>Arthropoda</taxon>
        <taxon>Hexapoda</taxon>
        <taxon>Insecta</taxon>
        <taxon>Pterygota</taxon>
        <taxon>Neoptera</taxon>
        <taxon>Endopterygota</taxon>
        <taxon>Diptera</taxon>
        <taxon>Brachycera</taxon>
        <taxon>Muscomorpha</taxon>
        <taxon>Ephydroidea</taxon>
        <taxon>Drosophilidae</taxon>
        <taxon>Drosophila</taxon>
        <taxon>Sophophora</taxon>
    </lineage>
</organism>
<dbReference type="AlphaFoldDB" id="A0A9P9YUH3"/>
<gene>
    <name evidence="1" type="ORF">M5D96_004434</name>
</gene>
<comment type="caution">
    <text evidence="1">The sequence shown here is derived from an EMBL/GenBank/DDBJ whole genome shotgun (WGS) entry which is preliminary data.</text>
</comment>
<evidence type="ECO:0000313" key="1">
    <source>
        <dbReference type="EMBL" id="KAI8043108.1"/>
    </source>
</evidence>
<feature type="non-terminal residue" evidence="1">
    <location>
        <position position="1"/>
    </location>
</feature>
<keyword evidence="2" id="KW-1185">Reference proteome</keyword>
<dbReference type="EMBL" id="JAMKOV010000002">
    <property type="protein sequence ID" value="KAI8043108.1"/>
    <property type="molecule type" value="Genomic_DNA"/>
</dbReference>
<proteinExistence type="predicted"/>
<dbReference type="Proteomes" id="UP001059596">
    <property type="component" value="Unassembled WGS sequence"/>
</dbReference>